<organism evidence="2 3">
    <name type="scientific">Pararge aegeria aegeria</name>
    <dbReference type="NCBI Taxonomy" id="348720"/>
    <lineage>
        <taxon>Eukaryota</taxon>
        <taxon>Metazoa</taxon>
        <taxon>Ecdysozoa</taxon>
        <taxon>Arthropoda</taxon>
        <taxon>Hexapoda</taxon>
        <taxon>Insecta</taxon>
        <taxon>Pterygota</taxon>
        <taxon>Neoptera</taxon>
        <taxon>Endopterygota</taxon>
        <taxon>Lepidoptera</taxon>
        <taxon>Glossata</taxon>
        <taxon>Ditrysia</taxon>
        <taxon>Papilionoidea</taxon>
        <taxon>Nymphalidae</taxon>
        <taxon>Satyrinae</taxon>
        <taxon>Satyrini</taxon>
        <taxon>Parargina</taxon>
        <taxon>Pararge</taxon>
    </lineage>
</organism>
<gene>
    <name evidence="2" type="primary">jg8561</name>
    <name evidence="2" type="ORF">PAEG_LOCUS14148</name>
</gene>
<sequence length="517" mass="57816">MILGALSPRATAKERRRGDDYRILIYRHHTTATIRGGVYTPPLVRNTKGGTASYLRDYPQIFGKKTDILSILNTSELAEVKSSSSSQSAKSTKGVSTSLHKTDIPIPTNIINVNEERPTLVLPWLLLAAIRNLLCELTSLALGLGTCVLLGPARPPCIRFVIIKLASIMPAFYMWMLNFGYYHNLKMASAFKTFPAVLPAKDLDYGLELAVRRRRTKSLQGEDQLRKKLIASLYAEQVLLTDKIMTPVLSCIKESKQSLPIVSQVTSNADITSALDTLCPMSVTSNRTMSDIGTYEDWFGSEVVVPRDTDRILEQFVLMLMRIGAFLKKENVESIRHLNSHSQAVLLRHKQVECTAMPSEETDTPPLVGNTKGGTASYLRDYPQIFGKKTDILSTLNTSELAEVKSSSSSQSAKSTKGVSTETVEVKFKNLTIQESRDMFTYLQDKNNVDDVSEQIDNEQFLNNLKVDSGDKDEVGNNKTINEIRDSTEPNQSENKNKFKTSERILNLNKYKRKESK</sequence>
<dbReference type="OrthoDB" id="6819313at2759"/>
<name>A0A8S4RI07_9NEOP</name>
<feature type="region of interest" description="Disordered" evidence="1">
    <location>
        <begin position="467"/>
        <end position="517"/>
    </location>
</feature>
<evidence type="ECO:0000313" key="2">
    <source>
        <dbReference type="EMBL" id="CAH2236802.1"/>
    </source>
</evidence>
<comment type="caution">
    <text evidence="2">The sequence shown here is derived from an EMBL/GenBank/DDBJ whole genome shotgun (WGS) entry which is preliminary data.</text>
</comment>
<reference evidence="2" key="1">
    <citation type="submission" date="2022-03" db="EMBL/GenBank/DDBJ databases">
        <authorList>
            <person name="Lindestad O."/>
        </authorList>
    </citation>
    <scope>NUCLEOTIDE SEQUENCE</scope>
</reference>
<evidence type="ECO:0000256" key="1">
    <source>
        <dbReference type="SAM" id="MobiDB-lite"/>
    </source>
</evidence>
<keyword evidence="3" id="KW-1185">Reference proteome</keyword>
<accession>A0A8S4RI07</accession>
<dbReference type="AlphaFoldDB" id="A0A8S4RI07"/>
<proteinExistence type="predicted"/>
<protein>
    <submittedName>
        <fullName evidence="2">Jg8561 protein</fullName>
    </submittedName>
</protein>
<dbReference type="EMBL" id="CAKXAJ010025223">
    <property type="protein sequence ID" value="CAH2236802.1"/>
    <property type="molecule type" value="Genomic_DNA"/>
</dbReference>
<evidence type="ECO:0000313" key="3">
    <source>
        <dbReference type="Proteomes" id="UP000838756"/>
    </source>
</evidence>
<feature type="compositionally biased region" description="Basic and acidic residues" evidence="1">
    <location>
        <begin position="468"/>
        <end position="488"/>
    </location>
</feature>
<dbReference type="Proteomes" id="UP000838756">
    <property type="component" value="Unassembled WGS sequence"/>
</dbReference>